<dbReference type="GO" id="GO:0016020">
    <property type="term" value="C:membrane"/>
    <property type="evidence" value="ECO:0007669"/>
    <property type="project" value="TreeGrafter"/>
</dbReference>
<dbReference type="InterPro" id="IPR005804">
    <property type="entry name" value="FA_desaturase_dom"/>
</dbReference>
<dbReference type="EMBL" id="FXAN01000046">
    <property type="protein sequence ID" value="SMF99878.1"/>
    <property type="molecule type" value="Genomic_DNA"/>
</dbReference>
<gene>
    <name evidence="4" type="ORF">BSIN_3066</name>
</gene>
<evidence type="ECO:0000313" key="5">
    <source>
        <dbReference type="Proteomes" id="UP000198460"/>
    </source>
</evidence>
<accession>A0A238H3T8</accession>
<feature type="domain" description="Fatty acid desaturase" evidence="3">
    <location>
        <begin position="108"/>
        <end position="350"/>
    </location>
</feature>
<keyword evidence="2" id="KW-0812">Transmembrane</keyword>
<feature type="transmembrane region" description="Helical" evidence="2">
    <location>
        <begin position="141"/>
        <end position="158"/>
    </location>
</feature>
<feature type="transmembrane region" description="Helical" evidence="2">
    <location>
        <begin position="104"/>
        <end position="121"/>
    </location>
</feature>
<name>A0A238H3T8_9BURK</name>
<feature type="region of interest" description="Disordered" evidence="1">
    <location>
        <begin position="370"/>
        <end position="397"/>
    </location>
</feature>
<keyword evidence="2" id="KW-1133">Transmembrane helix</keyword>
<feature type="compositionally biased region" description="Low complexity" evidence="1">
    <location>
        <begin position="384"/>
        <end position="397"/>
    </location>
</feature>
<proteinExistence type="predicted"/>
<keyword evidence="2" id="KW-0472">Membrane</keyword>
<dbReference type="PANTHER" id="PTHR19353">
    <property type="entry name" value="FATTY ACID DESATURASE 2"/>
    <property type="match status" value="1"/>
</dbReference>
<dbReference type="Pfam" id="PF00487">
    <property type="entry name" value="FA_desaturase"/>
    <property type="match status" value="1"/>
</dbReference>
<evidence type="ECO:0000256" key="1">
    <source>
        <dbReference type="SAM" id="MobiDB-lite"/>
    </source>
</evidence>
<evidence type="ECO:0000259" key="3">
    <source>
        <dbReference type="Pfam" id="PF00487"/>
    </source>
</evidence>
<dbReference type="AlphaFoldDB" id="A0A238H3T8"/>
<dbReference type="Proteomes" id="UP000198460">
    <property type="component" value="Unassembled WGS sequence"/>
</dbReference>
<evidence type="ECO:0000256" key="2">
    <source>
        <dbReference type="SAM" id="Phobius"/>
    </source>
</evidence>
<protein>
    <submittedName>
        <fullName evidence="4">Fatty acid desaturase</fullName>
    </submittedName>
</protein>
<reference evidence="4 5" key="1">
    <citation type="submission" date="2017-04" db="EMBL/GenBank/DDBJ databases">
        <authorList>
            <person name="Afonso C.L."/>
            <person name="Miller P.J."/>
            <person name="Scott M.A."/>
            <person name="Spackman E."/>
            <person name="Goraichik I."/>
            <person name="Dimitrov K.M."/>
            <person name="Suarez D.L."/>
            <person name="Swayne D.E."/>
        </authorList>
    </citation>
    <scope>NUCLEOTIDE SEQUENCE [LARGE SCALE GENOMIC DNA]</scope>
    <source>
        <strain evidence="4">LMG 28154</strain>
    </source>
</reference>
<feature type="transmembrane region" description="Helical" evidence="2">
    <location>
        <begin position="236"/>
        <end position="253"/>
    </location>
</feature>
<dbReference type="GO" id="GO:0016717">
    <property type="term" value="F:oxidoreductase activity, acting on paired donors, with oxidation of a pair of donors resulting in the reduction of molecular oxygen to two molecules of water"/>
    <property type="evidence" value="ECO:0007669"/>
    <property type="project" value="TreeGrafter"/>
</dbReference>
<dbReference type="InterPro" id="IPR012171">
    <property type="entry name" value="Fatty_acid_desaturase"/>
</dbReference>
<sequence>MGVMQCVRKIRLYGRATPRTMHPDTRPHPGVDTSCRVVREPPYQMRQTCLVKEIALSVTSSLAARLKSSVDLKSRPSGIAFGLKLAVYATLIVHGAMLALSPHVVLKVLGVVLLGVMFAHGVELQHQALHYQGFRNKRFNIVSGVLLGLPMLVSFHAYQDSHLRHHRLLGTPDNKEFFDYGDQYGANPVVSVGRWLWRLSMAAHYLQFVKQIAKLFVPGARFNDNPLVSRAIRRDYLLMAAAIAILAGVSIALHDAFVVWAWLVPLVFVAAPVHALIEMPEHYRCDLTSTDAFVNTRTIVSNAFMTWLTNGNNYHVEHHLMPNLPIERLHDLHGAIAPHIRHYHATYREFYRALLCGTLAPRVIDDMPDNAHGSAGSEAHDAPAADGAAAPAAAQSA</sequence>
<dbReference type="PANTHER" id="PTHR19353:SF19">
    <property type="entry name" value="DELTA(5) FATTY ACID DESATURASE C-RELATED"/>
    <property type="match status" value="1"/>
</dbReference>
<feature type="transmembrane region" description="Helical" evidence="2">
    <location>
        <begin position="259"/>
        <end position="277"/>
    </location>
</feature>
<dbReference type="GO" id="GO:0008610">
    <property type="term" value="P:lipid biosynthetic process"/>
    <property type="evidence" value="ECO:0007669"/>
    <property type="project" value="UniProtKB-ARBA"/>
</dbReference>
<evidence type="ECO:0000313" key="4">
    <source>
        <dbReference type="EMBL" id="SMF99878.1"/>
    </source>
</evidence>
<organism evidence="4 5">
    <name type="scientific">Burkholderia singularis</name>
    <dbReference type="NCBI Taxonomy" id="1503053"/>
    <lineage>
        <taxon>Bacteria</taxon>
        <taxon>Pseudomonadati</taxon>
        <taxon>Pseudomonadota</taxon>
        <taxon>Betaproteobacteria</taxon>
        <taxon>Burkholderiales</taxon>
        <taxon>Burkholderiaceae</taxon>
        <taxon>Burkholderia</taxon>
        <taxon>pseudomallei group</taxon>
    </lineage>
</organism>